<keyword evidence="2" id="KW-1185">Reference proteome</keyword>
<reference evidence="2" key="2">
    <citation type="submission" date="2015-01" db="EMBL/GenBank/DDBJ databases">
        <title>Evolutionary Origins and Diversification of the Mycorrhizal Mutualists.</title>
        <authorList>
            <consortium name="DOE Joint Genome Institute"/>
            <consortium name="Mycorrhizal Genomics Consortium"/>
            <person name="Kohler A."/>
            <person name="Kuo A."/>
            <person name="Nagy L.G."/>
            <person name="Floudas D."/>
            <person name="Copeland A."/>
            <person name="Barry K.W."/>
            <person name="Cichocki N."/>
            <person name="Veneault-Fourrey C."/>
            <person name="LaButti K."/>
            <person name="Lindquist E.A."/>
            <person name="Lipzen A."/>
            <person name="Lundell T."/>
            <person name="Morin E."/>
            <person name="Murat C."/>
            <person name="Riley R."/>
            <person name="Ohm R."/>
            <person name="Sun H."/>
            <person name="Tunlid A."/>
            <person name="Henrissat B."/>
            <person name="Grigoriev I.V."/>
            <person name="Hibbett D.S."/>
            <person name="Martin F."/>
        </authorList>
    </citation>
    <scope>NUCLEOTIDE SEQUENCE [LARGE SCALE GENOMIC DNA]</scope>
    <source>
        <strain evidence="2">MUT 4182</strain>
    </source>
</reference>
<dbReference type="EMBL" id="KN822992">
    <property type="protein sequence ID" value="KIO28616.1"/>
    <property type="molecule type" value="Genomic_DNA"/>
</dbReference>
<dbReference type="Proteomes" id="UP000054248">
    <property type="component" value="Unassembled WGS sequence"/>
</dbReference>
<dbReference type="OrthoDB" id="124582at2759"/>
<sequence>APNPVLRLNTLGRIGLPLSQREAMHIAANSRQAPFGMGERTLVDTSVRDTWEMDATDVSFDNPAWKTFIDLVVQEACARLGVNIAASKPRCELYKLLLYEKGSHTEKVDGMFATIIVILPSPFAGGSAHLSHAGQKAAIDQSKESWLHTSVMAWYTDVTHEIKPIQSGYRLALSYNLVHTTTSLRPALSDASGPIKQIRHILLSWRQNLYAEDSPQKIIYLLQHRYSQANCRGSAMKGTDAHVVAVLDSVSQELKFRVGLALIECHLSGPADDMG</sequence>
<dbReference type="Gene3D" id="2.60.120.620">
    <property type="entry name" value="q2cbj1_9rhob like domain"/>
    <property type="match status" value="1"/>
</dbReference>
<dbReference type="PANTHER" id="PTHR33099">
    <property type="entry name" value="FE2OG DIOXYGENASE DOMAIN-CONTAINING PROTEIN"/>
    <property type="match status" value="1"/>
</dbReference>
<evidence type="ECO:0000313" key="1">
    <source>
        <dbReference type="EMBL" id="KIO28616.1"/>
    </source>
</evidence>
<proteinExistence type="predicted"/>
<reference evidence="1 2" key="1">
    <citation type="submission" date="2014-04" db="EMBL/GenBank/DDBJ databases">
        <authorList>
            <consortium name="DOE Joint Genome Institute"/>
            <person name="Kuo A."/>
            <person name="Girlanda M."/>
            <person name="Perotto S."/>
            <person name="Kohler A."/>
            <person name="Nagy L.G."/>
            <person name="Floudas D."/>
            <person name="Copeland A."/>
            <person name="Barry K.W."/>
            <person name="Cichocki N."/>
            <person name="Veneault-Fourrey C."/>
            <person name="LaButti K."/>
            <person name="Lindquist E.A."/>
            <person name="Lipzen A."/>
            <person name="Lundell T."/>
            <person name="Morin E."/>
            <person name="Murat C."/>
            <person name="Sun H."/>
            <person name="Tunlid A."/>
            <person name="Henrissat B."/>
            <person name="Grigoriev I.V."/>
            <person name="Hibbett D.S."/>
            <person name="Martin F."/>
            <person name="Nordberg H.P."/>
            <person name="Cantor M.N."/>
            <person name="Hua S.X."/>
        </authorList>
    </citation>
    <scope>NUCLEOTIDE SEQUENCE [LARGE SCALE GENOMIC DNA]</scope>
    <source>
        <strain evidence="1 2">MUT 4182</strain>
    </source>
</reference>
<feature type="non-terminal residue" evidence="1">
    <location>
        <position position="275"/>
    </location>
</feature>
<accession>A0A0C3QLS1</accession>
<gene>
    <name evidence="1" type="ORF">M407DRAFT_45278</name>
</gene>
<dbReference type="AlphaFoldDB" id="A0A0C3QLS1"/>
<name>A0A0C3QLS1_9AGAM</name>
<evidence type="ECO:0008006" key="3">
    <source>
        <dbReference type="Google" id="ProtNLM"/>
    </source>
</evidence>
<organism evidence="1 2">
    <name type="scientific">Tulasnella calospora MUT 4182</name>
    <dbReference type="NCBI Taxonomy" id="1051891"/>
    <lineage>
        <taxon>Eukaryota</taxon>
        <taxon>Fungi</taxon>
        <taxon>Dikarya</taxon>
        <taxon>Basidiomycota</taxon>
        <taxon>Agaricomycotina</taxon>
        <taxon>Agaricomycetes</taxon>
        <taxon>Cantharellales</taxon>
        <taxon>Tulasnellaceae</taxon>
        <taxon>Tulasnella</taxon>
    </lineage>
</organism>
<feature type="non-terminal residue" evidence="1">
    <location>
        <position position="1"/>
    </location>
</feature>
<dbReference type="HOGENOM" id="CLU_007520_2_0_1"/>
<protein>
    <recommendedName>
        <fullName evidence="3">Prolyl 4-hydroxylase alpha subunit Fe(2+) 2OG dioxygenase domain-containing protein</fullName>
    </recommendedName>
</protein>
<dbReference type="PANTHER" id="PTHR33099:SF7">
    <property type="entry name" value="MYND-TYPE DOMAIN-CONTAINING PROTEIN"/>
    <property type="match status" value="1"/>
</dbReference>
<evidence type="ECO:0000313" key="2">
    <source>
        <dbReference type="Proteomes" id="UP000054248"/>
    </source>
</evidence>